<dbReference type="NCBIfam" id="TIGR02547">
    <property type="entry name" value="casA_cse1"/>
    <property type="match status" value="1"/>
</dbReference>
<gene>
    <name evidence="1" type="ORF">TAO_1715</name>
</gene>
<accession>A0A1Q2SPJ6</accession>
<reference evidence="1 2" key="1">
    <citation type="journal article" date="2017" name="ISME J.">
        <title>An acid-tolerant ammonia-oxidizing ?-proteobacterium from soil.</title>
        <authorList>
            <person name="Hayatsu M."/>
            <person name="Tago K."/>
            <person name="Uchiyama I."/>
            <person name="Toyoda A."/>
            <person name="Wang Y."/>
            <person name="Shimomura Y."/>
            <person name="Okubo T."/>
            <person name="Kurisu F."/>
            <person name="Hirono Y."/>
            <person name="Nonaka K."/>
            <person name="Akiyama H."/>
            <person name="Itoh T."/>
            <person name="Takami H."/>
        </authorList>
    </citation>
    <scope>NUCLEOTIDE SEQUENCE [LARGE SCALE GENOMIC DNA]</scope>
    <source>
        <strain evidence="1 2">TAO100</strain>
    </source>
</reference>
<name>A0A1Q2SPJ6_9GAMM</name>
<evidence type="ECO:0000313" key="1">
    <source>
        <dbReference type="EMBL" id="BAW81085.1"/>
    </source>
</evidence>
<protein>
    <submittedName>
        <fullName evidence="1">CRISPR-associated protein Cse1</fullName>
    </submittedName>
</protein>
<keyword evidence="2" id="KW-1185">Reference proteome</keyword>
<proteinExistence type="predicted"/>
<dbReference type="Proteomes" id="UP000243679">
    <property type="component" value="Chromosome"/>
</dbReference>
<dbReference type="AlphaFoldDB" id="A0A1Q2SPJ6"/>
<dbReference type="KEGG" id="ntt:TAO_1715"/>
<dbReference type="InterPro" id="IPR013381">
    <property type="entry name" value="CRISPR-assoc_prot_Cse1"/>
</dbReference>
<evidence type="ECO:0000313" key="2">
    <source>
        <dbReference type="Proteomes" id="UP000243679"/>
    </source>
</evidence>
<dbReference type="OrthoDB" id="5392377at2"/>
<dbReference type="Pfam" id="PF09481">
    <property type="entry name" value="CRISPR_Cse1"/>
    <property type="match status" value="1"/>
</dbReference>
<dbReference type="EMBL" id="AP014836">
    <property type="protein sequence ID" value="BAW81085.1"/>
    <property type="molecule type" value="Genomic_DNA"/>
</dbReference>
<organism evidence="1 2">
    <name type="scientific">Candidatus Nitrosoglobus terrae</name>
    <dbReference type="NCBI Taxonomy" id="1630141"/>
    <lineage>
        <taxon>Bacteria</taxon>
        <taxon>Pseudomonadati</taxon>
        <taxon>Pseudomonadota</taxon>
        <taxon>Gammaproteobacteria</taxon>
        <taxon>Chromatiales</taxon>
        <taxon>Chromatiaceae</taxon>
        <taxon>Candidatus Nitrosoglobus</taxon>
    </lineage>
</organism>
<sequence length="518" mass="58679">MENQFNLIDEPWLPVADRGRVSLRQIFSNSEYRALGGNPVQKIALMKLLLAIAQAACTPKDEQEWKALEAAGLAQHCLAYLDKWYDRFYLYGEKPFLQMSAIEKLIADRTEKKLATAKTLSKKTEAIQSGSAKRFGAGFYPDLPSENNTQLSQTLFHRTLSDAEKAIFLVTLMNFSFGGKRIEFDLTSLAGDVLKSGYTAYAGPSLGSWNGQLHCFPLVDSILESLWFNLMTGENFQKLNPWPSGVGIPLWERMPETEKDTIAEAYKTSYQAGLVALSRFVLLKDEGVFYLDGIQYPKVKEGWTEPSLLINKSGKEIKTKYADPEKRPWRELEAILAVNVFSSSTGFECIALKVGINRIVESNHKIFSIWCGGIKVSSNSGDQSVKQGDDFVESQVWLHSSMLGESWFAQLQAEMSALDISAKTLYGCVMAYFKEQLVDGSKLAAQATQLFWQLCERDFQTLLDSCNQDEKNQHQRHKLRLRFASYVRQAYNRFCPNETARQLDAWAKRRPNLSQYLK</sequence>
<dbReference type="RefSeq" id="WP_096527561.1">
    <property type="nucleotide sequence ID" value="NZ_AP014836.1"/>
</dbReference>